<accession>A0A3P3VIG1</accession>
<evidence type="ECO:0000313" key="1">
    <source>
        <dbReference type="EMBL" id="RRJ82510.1"/>
    </source>
</evidence>
<dbReference type="AlphaFoldDB" id="A0A3P3VIG1"/>
<sequence length="107" mass="11484">MSDNSEIGLEKIQQLNQLLEETLESRSKGQLIQLVRLLGASLGAIRVQQSDEEKQREAHQRVEMTQAVAAGDPQAIAQAQHATVAAITEILSALSALQEPTPGEGEA</sequence>
<dbReference type="Proteomes" id="UP000280792">
    <property type="component" value="Unassembled WGS sequence"/>
</dbReference>
<dbReference type="RefSeq" id="WP_125016311.1">
    <property type="nucleotide sequence ID" value="NZ_QWEZ01000002.1"/>
</dbReference>
<proteinExistence type="predicted"/>
<name>A0A3P3VIG1_9GAMM</name>
<dbReference type="EMBL" id="QWEZ01000002">
    <property type="protein sequence ID" value="RRJ82510.1"/>
    <property type="molecule type" value="Genomic_DNA"/>
</dbReference>
<gene>
    <name evidence="1" type="ORF">D0544_11605</name>
</gene>
<organism evidence="1 2">
    <name type="scientific">Aestuariirhabdus litorea</name>
    <dbReference type="NCBI Taxonomy" id="2528527"/>
    <lineage>
        <taxon>Bacteria</taxon>
        <taxon>Pseudomonadati</taxon>
        <taxon>Pseudomonadota</taxon>
        <taxon>Gammaproteobacteria</taxon>
        <taxon>Oceanospirillales</taxon>
        <taxon>Aestuariirhabdaceae</taxon>
        <taxon>Aestuariirhabdus</taxon>
    </lineage>
</organism>
<keyword evidence="2" id="KW-1185">Reference proteome</keyword>
<comment type="caution">
    <text evidence="1">The sequence shown here is derived from an EMBL/GenBank/DDBJ whole genome shotgun (WGS) entry which is preliminary data.</text>
</comment>
<reference evidence="1 2" key="2">
    <citation type="submission" date="2018-12" db="EMBL/GenBank/DDBJ databases">
        <title>Simiduia agarivorans gen. nov., sp. nov., a marine, agarolytic bacterium isolated from shallow coastal water from Keelung, Taiwan.</title>
        <authorList>
            <person name="Shieh W.Y."/>
        </authorList>
    </citation>
    <scope>NUCLEOTIDE SEQUENCE [LARGE SCALE GENOMIC DNA]</scope>
    <source>
        <strain evidence="1 2">GTF-13</strain>
    </source>
</reference>
<reference evidence="1 2" key="1">
    <citation type="submission" date="2018-08" db="EMBL/GenBank/DDBJ databases">
        <authorList>
            <person name="Khan S.A."/>
        </authorList>
    </citation>
    <scope>NUCLEOTIDE SEQUENCE [LARGE SCALE GENOMIC DNA]</scope>
    <source>
        <strain evidence="1 2">GTF-13</strain>
    </source>
</reference>
<evidence type="ECO:0000313" key="2">
    <source>
        <dbReference type="Proteomes" id="UP000280792"/>
    </source>
</evidence>
<protein>
    <submittedName>
        <fullName evidence="1">Uncharacterized protein</fullName>
    </submittedName>
</protein>